<proteinExistence type="predicted"/>
<protein>
    <submittedName>
        <fullName evidence="1">Uncharacterized protein</fullName>
    </submittedName>
</protein>
<evidence type="ECO:0000313" key="1">
    <source>
        <dbReference type="EMBL" id="PKK87392.1"/>
    </source>
</evidence>
<reference evidence="1 2" key="1">
    <citation type="journal article" date="2017" name="ISME J.">
        <title>Potential for microbial H2 and metal transformations associated with novel bacteria and archaea in deep terrestrial subsurface sediments.</title>
        <authorList>
            <person name="Hernsdorf A.W."/>
            <person name="Amano Y."/>
            <person name="Miyakawa K."/>
            <person name="Ise K."/>
            <person name="Suzuki Y."/>
            <person name="Anantharaman K."/>
            <person name="Probst A."/>
            <person name="Burstein D."/>
            <person name="Thomas B.C."/>
            <person name="Banfield J.F."/>
        </authorList>
    </citation>
    <scope>NUCLEOTIDE SEQUENCE [LARGE SCALE GENOMIC DNA]</scope>
    <source>
        <strain evidence="1">HGW-Wallbacteria-1</strain>
    </source>
</reference>
<sequence length="172" mass="20805">MEFIDAEVVELDSEIPLEPGLTRAQLERRVVAYERQRFIDEFSLDRFMDMDLVKFTSPGMYPEVINHIQVHKYYINQHKKGEIPFDTAARSWYEQVFLPIVLQIREDRLLYSFPGKTYGDLYLWIVRHWDNLKHGVEEEVTIENATKDFKNRFGKKWFKRWTGWARQLFKHS</sequence>
<evidence type="ECO:0000313" key="2">
    <source>
        <dbReference type="Proteomes" id="UP000233256"/>
    </source>
</evidence>
<accession>A0A2N1PGE2</accession>
<gene>
    <name evidence="1" type="ORF">CVV64_22175</name>
</gene>
<name>A0A2N1PGE2_9BACT</name>
<organism evidence="1 2">
    <name type="scientific">Candidatus Wallbacteria bacterium HGW-Wallbacteria-1</name>
    <dbReference type="NCBI Taxonomy" id="2013854"/>
    <lineage>
        <taxon>Bacteria</taxon>
        <taxon>Candidatus Walliibacteriota</taxon>
    </lineage>
</organism>
<dbReference type="EMBL" id="PGXC01000159">
    <property type="protein sequence ID" value="PKK87392.1"/>
    <property type="molecule type" value="Genomic_DNA"/>
</dbReference>
<comment type="caution">
    <text evidence="1">The sequence shown here is derived from an EMBL/GenBank/DDBJ whole genome shotgun (WGS) entry which is preliminary data.</text>
</comment>
<dbReference type="Proteomes" id="UP000233256">
    <property type="component" value="Unassembled WGS sequence"/>
</dbReference>
<dbReference type="AlphaFoldDB" id="A0A2N1PGE2"/>